<evidence type="ECO:0000313" key="3">
    <source>
        <dbReference type="Proteomes" id="UP000184394"/>
    </source>
</evidence>
<accession>A0A1M7LHB5</accession>
<name>A0A1M7LHB5_RUMFL</name>
<dbReference type="EMBL" id="FRCT01000013">
    <property type="protein sequence ID" value="SHM77499.1"/>
    <property type="molecule type" value="Genomic_DNA"/>
</dbReference>
<keyword evidence="1" id="KW-0472">Membrane</keyword>
<dbReference type="OrthoDB" id="1819564at2"/>
<dbReference type="AlphaFoldDB" id="A0A1M7LHB5"/>
<proteinExistence type="predicted"/>
<dbReference type="Proteomes" id="UP000184394">
    <property type="component" value="Unassembled WGS sequence"/>
</dbReference>
<keyword evidence="1" id="KW-1133">Transmembrane helix</keyword>
<dbReference type="RefSeq" id="WP_072951922.1">
    <property type="nucleotide sequence ID" value="NZ_FRCT01000013.1"/>
</dbReference>
<evidence type="ECO:0000256" key="1">
    <source>
        <dbReference type="SAM" id="Phobius"/>
    </source>
</evidence>
<keyword evidence="1" id="KW-0812">Transmembrane</keyword>
<reference evidence="2 3" key="1">
    <citation type="submission" date="2016-11" db="EMBL/GenBank/DDBJ databases">
        <authorList>
            <person name="Jaros S."/>
            <person name="Januszkiewicz K."/>
            <person name="Wedrychowicz H."/>
        </authorList>
    </citation>
    <scope>NUCLEOTIDE SEQUENCE [LARGE SCALE GENOMIC DNA]</scope>
    <source>
        <strain evidence="2 3">Y1</strain>
    </source>
</reference>
<feature type="transmembrane region" description="Helical" evidence="1">
    <location>
        <begin position="12"/>
        <end position="33"/>
    </location>
</feature>
<evidence type="ECO:0000313" key="2">
    <source>
        <dbReference type="EMBL" id="SHM77499.1"/>
    </source>
</evidence>
<feature type="transmembrane region" description="Helical" evidence="1">
    <location>
        <begin position="187"/>
        <end position="207"/>
    </location>
</feature>
<gene>
    <name evidence="2" type="ORF">SAMN04487860_11374</name>
</gene>
<organism evidence="2 3">
    <name type="scientific">Ruminococcus flavefaciens</name>
    <dbReference type="NCBI Taxonomy" id="1265"/>
    <lineage>
        <taxon>Bacteria</taxon>
        <taxon>Bacillati</taxon>
        <taxon>Bacillota</taxon>
        <taxon>Clostridia</taxon>
        <taxon>Eubacteriales</taxon>
        <taxon>Oscillospiraceae</taxon>
        <taxon>Ruminococcus</taxon>
    </lineage>
</organism>
<sequence length="228" mass="25516">MMKSSLKISIKAFIAGLFAAVTCIFGCMTAFAWDHDETWQRIGFENAPEGTEFVDLLVKAKGDDKYAVDFNEENGKLLGLDKDCELAKYDKDGYTSFLLRHCCVKFDSVHNGEAHYTYNTKNYKIFNELNRVKLAYCDSKGNILIVTNTADVGYAFFKTPVMYIFKADGESLAFSFGGATYSKLRSIIAVVAIAVLIVAVVLLFRFFERKLGKRSAEKSVQSGETDNE</sequence>
<protein>
    <submittedName>
        <fullName evidence="2">Uncharacterized protein</fullName>
    </submittedName>
</protein>